<proteinExistence type="predicted"/>
<organism evidence="1">
    <name type="scientific">Pararge aegeria</name>
    <name type="common">speckled wood butterfly</name>
    <dbReference type="NCBI Taxonomy" id="116150"/>
    <lineage>
        <taxon>Eukaryota</taxon>
        <taxon>Metazoa</taxon>
        <taxon>Ecdysozoa</taxon>
        <taxon>Arthropoda</taxon>
        <taxon>Hexapoda</taxon>
        <taxon>Insecta</taxon>
        <taxon>Pterygota</taxon>
        <taxon>Neoptera</taxon>
        <taxon>Endopterygota</taxon>
        <taxon>Lepidoptera</taxon>
        <taxon>Glossata</taxon>
        <taxon>Ditrysia</taxon>
        <taxon>Papilionoidea</taxon>
        <taxon>Nymphalidae</taxon>
        <taxon>Satyrinae</taxon>
        <taxon>Satyrini</taxon>
        <taxon>Parargina</taxon>
        <taxon>Pararge</taxon>
    </lineage>
</organism>
<reference evidence="1" key="2">
    <citation type="submission" date="2013-05" db="EMBL/GenBank/DDBJ databases">
        <authorList>
            <person name="Carter J.-M."/>
            <person name="Baker S.C."/>
            <person name="Pink R."/>
            <person name="Carter D.R.F."/>
            <person name="Collins A."/>
            <person name="Tomlin J."/>
            <person name="Gibbs M."/>
            <person name="Breuker C.J."/>
        </authorList>
    </citation>
    <scope>NUCLEOTIDE SEQUENCE</scope>
    <source>
        <tissue evidence="1">Ovary</tissue>
    </source>
</reference>
<accession>S4NQ71</accession>
<dbReference type="AlphaFoldDB" id="S4NQ71"/>
<name>S4NQ71_9NEOP</name>
<evidence type="ECO:0000313" key="1">
    <source>
        <dbReference type="EMBL" id="JAA77693.1"/>
    </source>
</evidence>
<dbReference type="EMBL" id="GAIX01014867">
    <property type="protein sequence ID" value="JAA77693.1"/>
    <property type="molecule type" value="Transcribed_RNA"/>
</dbReference>
<protein>
    <submittedName>
        <fullName evidence="1">Uncharacterized protein</fullName>
    </submittedName>
</protein>
<reference evidence="1" key="1">
    <citation type="journal article" date="2013" name="BMC Genomics">
        <title>Unscrambling butterfly oogenesis.</title>
        <authorList>
            <person name="Carter J.M."/>
            <person name="Baker S.C."/>
            <person name="Pink R."/>
            <person name="Carter D.R."/>
            <person name="Collins A."/>
            <person name="Tomlin J."/>
            <person name="Gibbs M."/>
            <person name="Breuker C.J."/>
        </authorList>
    </citation>
    <scope>NUCLEOTIDE SEQUENCE</scope>
    <source>
        <tissue evidence="1">Ovary</tissue>
    </source>
</reference>
<sequence length="77" mass="8556">MRARRSIRDVHVERAGRGGLARGRAVMRGLQRAARTLGRRTRALGAMAHPTNSPMRKIFGETFHTSECYCNSSDGVE</sequence>